<keyword evidence="1" id="KW-0812">Transmembrane</keyword>
<evidence type="ECO:0000313" key="3">
    <source>
        <dbReference type="Proteomes" id="UP000193307"/>
    </source>
</evidence>
<dbReference type="PIRSF" id="PIRSF016919">
    <property type="entry name" value="HupE_UreJ"/>
    <property type="match status" value="1"/>
</dbReference>
<feature type="transmembrane region" description="Helical" evidence="1">
    <location>
        <begin position="150"/>
        <end position="167"/>
    </location>
</feature>
<dbReference type="Proteomes" id="UP000193307">
    <property type="component" value="Unassembled WGS sequence"/>
</dbReference>
<keyword evidence="3" id="KW-1185">Reference proteome</keyword>
<dbReference type="Pfam" id="PF04955">
    <property type="entry name" value="HupE_UreJ"/>
    <property type="match status" value="1"/>
</dbReference>
<feature type="transmembrane region" description="Helical" evidence="1">
    <location>
        <begin position="40"/>
        <end position="59"/>
    </location>
</feature>
<gene>
    <name evidence="2" type="ORF">PAM7971_02366</name>
</gene>
<dbReference type="STRING" id="658057.SAMN04488032_10745"/>
<sequence>MTTSPLDSFMSGALHPIFGLDHILAMVVVGVWALQIGGRAIWAVPLGFVTTMAFGFVAARAGVSLPFVEPIIVISSIVLGLCALFVLRLYVPFAIALAGFFGLFHGHAHGAELGNATPLAFGIGFVLVTATLHALGILMAQYMKRVSENAPRILGGFSALLGLSLLFG</sequence>
<evidence type="ECO:0000256" key="1">
    <source>
        <dbReference type="SAM" id="Phobius"/>
    </source>
</evidence>
<protein>
    <submittedName>
        <fullName evidence="2">HupE / UreJ protein</fullName>
    </submittedName>
</protein>
<dbReference type="EMBL" id="FWFW01000007">
    <property type="protein sequence ID" value="SLN48445.1"/>
    <property type="molecule type" value="Genomic_DNA"/>
</dbReference>
<feature type="transmembrane region" description="Helical" evidence="1">
    <location>
        <begin position="71"/>
        <end position="104"/>
    </location>
</feature>
<dbReference type="AlphaFoldDB" id="A0A1Y5SUZ4"/>
<dbReference type="InterPro" id="IPR007038">
    <property type="entry name" value="HupE_UreJ"/>
</dbReference>
<feature type="transmembrane region" description="Helical" evidence="1">
    <location>
        <begin position="12"/>
        <end position="34"/>
    </location>
</feature>
<accession>A0A1Y5SUZ4</accession>
<evidence type="ECO:0000313" key="2">
    <source>
        <dbReference type="EMBL" id="SLN48445.1"/>
    </source>
</evidence>
<feature type="transmembrane region" description="Helical" evidence="1">
    <location>
        <begin position="116"/>
        <end position="138"/>
    </location>
</feature>
<reference evidence="2 3" key="1">
    <citation type="submission" date="2017-03" db="EMBL/GenBank/DDBJ databases">
        <authorList>
            <person name="Afonso C.L."/>
            <person name="Miller P.J."/>
            <person name="Scott M.A."/>
            <person name="Spackman E."/>
            <person name="Goraichik I."/>
            <person name="Dimitrov K.M."/>
            <person name="Suarez D.L."/>
            <person name="Swayne D.E."/>
        </authorList>
    </citation>
    <scope>NUCLEOTIDE SEQUENCE [LARGE SCALE GENOMIC DNA]</scope>
    <source>
        <strain evidence="2 3">CECT 7971</strain>
    </source>
</reference>
<dbReference type="RefSeq" id="WP_085849501.1">
    <property type="nucleotide sequence ID" value="NZ_FNZV01000007.1"/>
</dbReference>
<dbReference type="OrthoDB" id="9808192at2"/>
<proteinExistence type="predicted"/>
<organism evidence="2 3">
    <name type="scientific">Pacificibacter marinus</name>
    <dbReference type="NCBI Taxonomy" id="658057"/>
    <lineage>
        <taxon>Bacteria</taxon>
        <taxon>Pseudomonadati</taxon>
        <taxon>Pseudomonadota</taxon>
        <taxon>Alphaproteobacteria</taxon>
        <taxon>Rhodobacterales</taxon>
        <taxon>Roseobacteraceae</taxon>
        <taxon>Pacificibacter</taxon>
    </lineage>
</organism>
<keyword evidence="1" id="KW-0472">Membrane</keyword>
<keyword evidence="1" id="KW-1133">Transmembrane helix</keyword>
<name>A0A1Y5SUZ4_9RHOB</name>